<protein>
    <submittedName>
        <fullName evidence="1">Uncharacterized protein</fullName>
    </submittedName>
</protein>
<keyword evidence="2" id="KW-1185">Reference proteome</keyword>
<dbReference type="HOGENOM" id="CLU_3304699_0_0_10"/>
<gene>
    <name evidence="1" type="ORF">HMPREF9446_01486</name>
</gene>
<organism evidence="1 2">
    <name type="scientific">Bacteroides fluxus YIT 12057</name>
    <dbReference type="NCBI Taxonomy" id="763034"/>
    <lineage>
        <taxon>Bacteria</taxon>
        <taxon>Pseudomonadati</taxon>
        <taxon>Bacteroidota</taxon>
        <taxon>Bacteroidia</taxon>
        <taxon>Bacteroidales</taxon>
        <taxon>Bacteroidaceae</taxon>
        <taxon>Bacteroides</taxon>
    </lineage>
</organism>
<reference evidence="1 2" key="1">
    <citation type="submission" date="2011-02" db="EMBL/GenBank/DDBJ databases">
        <authorList>
            <person name="Weinstock G."/>
            <person name="Sodergren E."/>
            <person name="Clifton S."/>
            <person name="Fulton L."/>
            <person name="Fulton B."/>
            <person name="Courtney L."/>
            <person name="Fronick C."/>
            <person name="Harrison M."/>
            <person name="Strong C."/>
            <person name="Farmer C."/>
            <person name="Delahaunty K."/>
            <person name="Markovic C."/>
            <person name="Hall O."/>
            <person name="Minx P."/>
            <person name="Tomlinson C."/>
            <person name="Mitreva M."/>
            <person name="Hou S."/>
            <person name="Chen J."/>
            <person name="Wollam A."/>
            <person name="Pepin K.H."/>
            <person name="Johnson M."/>
            <person name="Bhonagiri V."/>
            <person name="Zhang X."/>
            <person name="Suruliraj S."/>
            <person name="Warren W."/>
            <person name="Chinwalla A."/>
            <person name="Mardis E.R."/>
            <person name="Wilson R.K."/>
        </authorList>
    </citation>
    <scope>NUCLEOTIDE SEQUENCE [LARGE SCALE GENOMIC DNA]</scope>
    <source>
        <strain evidence="1 2">YIT 12057</strain>
    </source>
</reference>
<proteinExistence type="predicted"/>
<dbReference type="AlphaFoldDB" id="F3PRY3"/>
<evidence type="ECO:0000313" key="1">
    <source>
        <dbReference type="EMBL" id="EGF57974.1"/>
    </source>
</evidence>
<name>F3PRY3_9BACE</name>
<accession>F3PRY3</accession>
<dbReference type="EMBL" id="AFBN01000026">
    <property type="protein sequence ID" value="EGF57974.1"/>
    <property type="molecule type" value="Genomic_DNA"/>
</dbReference>
<evidence type="ECO:0000313" key="2">
    <source>
        <dbReference type="Proteomes" id="UP000003416"/>
    </source>
</evidence>
<dbReference type="Proteomes" id="UP000003416">
    <property type="component" value="Unassembled WGS sequence"/>
</dbReference>
<comment type="caution">
    <text evidence="1">The sequence shown here is derived from an EMBL/GenBank/DDBJ whole genome shotgun (WGS) entry which is preliminary data.</text>
</comment>
<sequence length="39" mass="4678">MHFILRNCAGYLPELRSFFVQMPVVQTDEMRYFSIRPAL</sequence>